<comment type="caution">
    <text evidence="2">The sequence shown here is derived from an EMBL/GenBank/DDBJ whole genome shotgun (WGS) entry which is preliminary data.</text>
</comment>
<accession>A0A150IQU2</accession>
<protein>
    <submittedName>
        <fullName evidence="2">Uncharacterized protein</fullName>
    </submittedName>
</protein>
<dbReference type="Proteomes" id="UP000075398">
    <property type="component" value="Unassembled WGS sequence"/>
</dbReference>
<proteinExistence type="predicted"/>
<keyword evidence="1" id="KW-0812">Transmembrane</keyword>
<keyword evidence="1" id="KW-0472">Membrane</keyword>
<organism evidence="2 3">
    <name type="scientific">Candidatus Methanofastidiosum methylothiophilum</name>
    <dbReference type="NCBI Taxonomy" id="1705564"/>
    <lineage>
        <taxon>Archaea</taxon>
        <taxon>Methanobacteriati</taxon>
        <taxon>Methanobacteriota</taxon>
        <taxon>Stenosarchaea group</taxon>
        <taxon>Candidatus Methanofastidiosia</taxon>
        <taxon>Candidatus Methanofastidiosales</taxon>
        <taxon>Candidatus Methanofastidiosaceae</taxon>
        <taxon>Candidatus Methanofastidiosum</taxon>
    </lineage>
</organism>
<keyword evidence="1" id="KW-1133">Transmembrane helix</keyword>
<gene>
    <name evidence="2" type="ORF">AMQ22_02021</name>
</gene>
<evidence type="ECO:0000256" key="1">
    <source>
        <dbReference type="SAM" id="Phobius"/>
    </source>
</evidence>
<sequence>METGNEILILICVFLLILLGFFIVFTAAEEMTKKNDTKTVMNVCTTLH</sequence>
<reference evidence="2 3" key="1">
    <citation type="journal article" date="2016" name="ISME J.">
        <title>Chasing the elusive Euryarchaeota class WSA2: genomes reveal a uniquely fastidious methyl-reducing methanogen.</title>
        <authorList>
            <person name="Nobu M.K."/>
            <person name="Narihiro T."/>
            <person name="Kuroda K."/>
            <person name="Mei R."/>
            <person name="Liu W.T."/>
        </authorList>
    </citation>
    <scope>NUCLEOTIDE SEQUENCE [LARGE SCALE GENOMIC DNA]</scope>
    <source>
        <strain evidence="2">U1lsi0528_Bin055</strain>
    </source>
</reference>
<name>A0A150IQU2_9EURY</name>
<feature type="transmembrane region" description="Helical" evidence="1">
    <location>
        <begin position="6"/>
        <end position="28"/>
    </location>
</feature>
<dbReference type="AlphaFoldDB" id="A0A150IQU2"/>
<evidence type="ECO:0000313" key="2">
    <source>
        <dbReference type="EMBL" id="KYC47024.1"/>
    </source>
</evidence>
<dbReference type="EMBL" id="LNGC01000163">
    <property type="protein sequence ID" value="KYC47024.1"/>
    <property type="molecule type" value="Genomic_DNA"/>
</dbReference>
<evidence type="ECO:0000313" key="3">
    <source>
        <dbReference type="Proteomes" id="UP000075398"/>
    </source>
</evidence>